<evidence type="ECO:0000313" key="3">
    <source>
        <dbReference type="WBParaSite" id="scaffold47048_cov421.g24631"/>
    </source>
</evidence>
<evidence type="ECO:0000313" key="2">
    <source>
        <dbReference type="Proteomes" id="UP000887561"/>
    </source>
</evidence>
<evidence type="ECO:0000256" key="1">
    <source>
        <dbReference type="SAM" id="Coils"/>
    </source>
</evidence>
<protein>
    <submittedName>
        <fullName evidence="3">Uncharacterized protein</fullName>
    </submittedName>
</protein>
<keyword evidence="2" id="KW-1185">Reference proteome</keyword>
<reference evidence="3" key="1">
    <citation type="submission" date="2022-11" db="UniProtKB">
        <authorList>
            <consortium name="WormBaseParasite"/>
        </authorList>
    </citation>
    <scope>IDENTIFICATION</scope>
</reference>
<accession>A0A915MME7</accession>
<organism evidence="2 3">
    <name type="scientific">Meloidogyne javanica</name>
    <name type="common">Root-knot nematode worm</name>
    <dbReference type="NCBI Taxonomy" id="6303"/>
    <lineage>
        <taxon>Eukaryota</taxon>
        <taxon>Metazoa</taxon>
        <taxon>Ecdysozoa</taxon>
        <taxon>Nematoda</taxon>
        <taxon>Chromadorea</taxon>
        <taxon>Rhabditida</taxon>
        <taxon>Tylenchina</taxon>
        <taxon>Tylenchomorpha</taxon>
        <taxon>Tylenchoidea</taxon>
        <taxon>Meloidogynidae</taxon>
        <taxon>Meloidogyninae</taxon>
        <taxon>Meloidogyne</taxon>
        <taxon>Meloidogyne incognita group</taxon>
    </lineage>
</organism>
<name>A0A915MME7_MELJA</name>
<feature type="coiled-coil region" evidence="1">
    <location>
        <begin position="44"/>
        <end position="71"/>
    </location>
</feature>
<dbReference type="Proteomes" id="UP000887561">
    <property type="component" value="Unplaced"/>
</dbReference>
<keyword evidence="1" id="KW-0175">Coiled coil</keyword>
<dbReference type="AlphaFoldDB" id="A0A915MME7"/>
<sequence length="83" mass="9615">MVSNLRLGKFFGFGHLKGRNRPSVQKVVHRPFEKTNSSNGEKNCQLLREEIIKMEKKLANANEEKEYYKRHFHGEQNGGNING</sequence>
<dbReference type="WBParaSite" id="scaffold47048_cov421.g24631">
    <property type="protein sequence ID" value="scaffold47048_cov421.g24631"/>
    <property type="gene ID" value="scaffold47048_cov421.g24631"/>
</dbReference>
<proteinExistence type="predicted"/>